<dbReference type="NCBIfam" id="NF045945">
    <property type="entry name" value="ProImpepLactob"/>
    <property type="match status" value="1"/>
</dbReference>
<dbReference type="Pfam" id="PF00561">
    <property type="entry name" value="Abhydrolase_1"/>
    <property type="match status" value="1"/>
</dbReference>
<evidence type="ECO:0000256" key="2">
    <source>
        <dbReference type="ARBA" id="ARBA00010088"/>
    </source>
</evidence>
<gene>
    <name evidence="9" type="ORF">HMPREF9248_1098</name>
</gene>
<sequence length="317" mass="35551">MSSEHTLADTRQASSAFGLSVSEGHMPYLGYKTYYRVVGDIEASLAAGMAPLVVLHGGPGSTHNNLEVLDELGLNGRAIVFYDQLGCGKSYLANHPELWVAQTWVNELKALINHLNISEYYLLGQSWGGMLLLEYTLQTKPQGLKGCILSSTLPASQLWASENHRQARMLPLSEWSALCAAERTGDFSSQAYQQAIDHFMELHCCDSSYDEDAPECLRRKKKFGQEAYEVAWGPNELNATGTLASWNVIDRLHEIEQPTLIISGTDDECTPLIAKTMYDAIPHSTWELFEGCRHMCYIDDNPRYIRVVKHFLEKNDK</sequence>
<proteinExistence type="inferred from homology"/>
<organism evidence="9 10">
    <name type="scientific">Fannyhessea vaginae PB189-T1-4</name>
    <dbReference type="NCBI Taxonomy" id="866774"/>
    <lineage>
        <taxon>Bacteria</taxon>
        <taxon>Bacillati</taxon>
        <taxon>Actinomycetota</taxon>
        <taxon>Coriobacteriia</taxon>
        <taxon>Coriobacteriales</taxon>
        <taxon>Atopobiaceae</taxon>
        <taxon>Fannyhessea</taxon>
    </lineage>
</organism>
<dbReference type="PIRSF" id="PIRSF005539">
    <property type="entry name" value="Pept_S33_TRI_F1"/>
    <property type="match status" value="1"/>
</dbReference>
<dbReference type="EC" id="3.4.11.5" evidence="3"/>
<dbReference type="SUPFAM" id="SSF53474">
    <property type="entry name" value="alpha/beta-Hydrolases"/>
    <property type="match status" value="1"/>
</dbReference>
<keyword evidence="10" id="KW-1185">Reference proteome</keyword>
<comment type="similarity">
    <text evidence="2 7">Belongs to the peptidase S33 family.</text>
</comment>
<dbReference type="InterPro" id="IPR029058">
    <property type="entry name" value="AB_hydrolase_fold"/>
</dbReference>
<comment type="caution">
    <text evidence="9">The sequence shown here is derived from an EMBL/GenBank/DDBJ whole genome shotgun (WGS) entry which is preliminary data.</text>
</comment>
<dbReference type="RefSeq" id="WP_006303735.1">
    <property type="nucleotide sequence ID" value="NZ_AEDQ01000013.1"/>
</dbReference>
<dbReference type="EMBL" id="AEDQ01000013">
    <property type="protein sequence ID" value="EFL44502.1"/>
    <property type="molecule type" value="Genomic_DNA"/>
</dbReference>
<dbReference type="InterPro" id="IPR000073">
    <property type="entry name" value="AB_hydrolase_1"/>
</dbReference>
<dbReference type="Gene3D" id="3.40.50.1820">
    <property type="entry name" value="alpha/beta hydrolase"/>
    <property type="match status" value="1"/>
</dbReference>
<name>A0ABN0B187_9ACTN</name>
<dbReference type="PANTHER" id="PTHR43194">
    <property type="entry name" value="HYDROLASE ALPHA/BETA FOLD FAMILY"/>
    <property type="match status" value="1"/>
</dbReference>
<accession>A0ABN0B187</accession>
<evidence type="ECO:0000256" key="1">
    <source>
        <dbReference type="ARBA" id="ARBA00001585"/>
    </source>
</evidence>
<dbReference type="PANTHER" id="PTHR43194:SF2">
    <property type="entry name" value="PEROXISOMAL MEMBRANE PROTEIN LPX1"/>
    <property type="match status" value="1"/>
</dbReference>
<reference evidence="9 10" key="1">
    <citation type="submission" date="2010-08" db="EMBL/GenBank/DDBJ databases">
        <authorList>
            <person name="Durkin A.S."/>
            <person name="Madupu R."/>
            <person name="Torralba M."/>
            <person name="Gillis M."/>
            <person name="Methe B."/>
            <person name="Sutton G."/>
            <person name="Nelson K.E."/>
        </authorList>
    </citation>
    <scope>NUCLEOTIDE SEQUENCE [LARGE SCALE GENOMIC DNA]</scope>
    <source>
        <strain evidence="9 10">PB189-T1-4</strain>
    </source>
</reference>
<evidence type="ECO:0000313" key="9">
    <source>
        <dbReference type="EMBL" id="EFL44502.1"/>
    </source>
</evidence>
<dbReference type="InterPro" id="IPR050228">
    <property type="entry name" value="Carboxylesterase_BioH"/>
</dbReference>
<protein>
    <recommendedName>
        <fullName evidence="4">Proline iminopeptidase</fullName>
        <ecNumber evidence="3">3.4.11.5</ecNumber>
    </recommendedName>
    <alternativeName>
        <fullName evidence="6">Prolyl aminopeptidase</fullName>
    </alternativeName>
</protein>
<dbReference type="InterPro" id="IPR002410">
    <property type="entry name" value="Peptidase_S33"/>
</dbReference>
<evidence type="ECO:0000256" key="5">
    <source>
        <dbReference type="ARBA" id="ARBA00022801"/>
    </source>
</evidence>
<evidence type="ECO:0000259" key="8">
    <source>
        <dbReference type="Pfam" id="PF00561"/>
    </source>
</evidence>
<evidence type="ECO:0000256" key="6">
    <source>
        <dbReference type="ARBA" id="ARBA00029605"/>
    </source>
</evidence>
<dbReference type="InterPro" id="IPR005945">
    <property type="entry name" value="Pro_imino_pep"/>
</dbReference>
<evidence type="ECO:0000256" key="4">
    <source>
        <dbReference type="ARBA" id="ARBA00021843"/>
    </source>
</evidence>
<feature type="domain" description="AB hydrolase-1" evidence="8">
    <location>
        <begin position="51"/>
        <end position="300"/>
    </location>
</feature>
<dbReference type="PRINTS" id="PR00793">
    <property type="entry name" value="PROAMNOPTASE"/>
</dbReference>
<dbReference type="NCBIfam" id="TIGR01250">
    <property type="entry name" value="pro_imino_pep_2"/>
    <property type="match status" value="1"/>
</dbReference>
<evidence type="ECO:0000313" key="10">
    <source>
        <dbReference type="Proteomes" id="UP000004431"/>
    </source>
</evidence>
<comment type="catalytic activity">
    <reaction evidence="1">
        <text>Release of N-terminal proline from a peptide.</text>
        <dbReference type="EC" id="3.4.11.5"/>
    </reaction>
</comment>
<evidence type="ECO:0000256" key="3">
    <source>
        <dbReference type="ARBA" id="ARBA00012568"/>
    </source>
</evidence>
<evidence type="ECO:0000256" key="7">
    <source>
        <dbReference type="PIRNR" id="PIRNR005539"/>
    </source>
</evidence>
<keyword evidence="5 7" id="KW-0378">Hydrolase</keyword>
<dbReference type="Proteomes" id="UP000004431">
    <property type="component" value="Unassembled WGS sequence"/>
</dbReference>